<evidence type="ECO:0000313" key="3">
    <source>
        <dbReference type="EMBL" id="KKN29506.1"/>
    </source>
</evidence>
<dbReference type="InterPro" id="IPR035965">
    <property type="entry name" value="PAS-like_dom_sf"/>
</dbReference>
<dbReference type="InterPro" id="IPR029016">
    <property type="entry name" value="GAF-like_dom_sf"/>
</dbReference>
<name>A0A0F9RX32_9ZZZZ</name>
<gene>
    <name evidence="3" type="ORF">LCGC14_0843400</name>
</gene>
<dbReference type="InterPro" id="IPR052016">
    <property type="entry name" value="Bact_Sigma-Reg"/>
</dbReference>
<dbReference type="InterPro" id="IPR036457">
    <property type="entry name" value="PPM-type-like_dom_sf"/>
</dbReference>
<dbReference type="CDD" id="cd00130">
    <property type="entry name" value="PAS"/>
    <property type="match status" value="1"/>
</dbReference>
<dbReference type="Pfam" id="PF13426">
    <property type="entry name" value="PAS_9"/>
    <property type="match status" value="1"/>
</dbReference>
<keyword evidence="1" id="KW-0378">Hydrolase</keyword>
<dbReference type="SMART" id="SM00065">
    <property type="entry name" value="GAF"/>
    <property type="match status" value="1"/>
</dbReference>
<reference evidence="3" key="1">
    <citation type="journal article" date="2015" name="Nature">
        <title>Complex archaea that bridge the gap between prokaryotes and eukaryotes.</title>
        <authorList>
            <person name="Spang A."/>
            <person name="Saw J.H."/>
            <person name="Jorgensen S.L."/>
            <person name="Zaremba-Niedzwiedzka K."/>
            <person name="Martijn J."/>
            <person name="Lind A.E."/>
            <person name="van Eijk R."/>
            <person name="Schleper C."/>
            <person name="Guy L."/>
            <person name="Ettema T.J."/>
        </authorList>
    </citation>
    <scope>NUCLEOTIDE SEQUENCE</scope>
</reference>
<evidence type="ECO:0000259" key="2">
    <source>
        <dbReference type="PROSITE" id="PS50112"/>
    </source>
</evidence>
<dbReference type="Gene3D" id="3.60.40.10">
    <property type="entry name" value="PPM-type phosphatase domain"/>
    <property type="match status" value="1"/>
</dbReference>
<dbReference type="SMART" id="SM00331">
    <property type="entry name" value="PP2C_SIG"/>
    <property type="match status" value="1"/>
</dbReference>
<dbReference type="PROSITE" id="PS50112">
    <property type="entry name" value="PAS"/>
    <property type="match status" value="1"/>
</dbReference>
<dbReference type="InterPro" id="IPR001932">
    <property type="entry name" value="PPM-type_phosphatase-like_dom"/>
</dbReference>
<sequence>MAQPEKHFENIFAKEHLKEGLTIGDQKFQAIADVMVDAIISINGDSKVTFWNKAAESLFGYKSEEILGKDLTIIMPERYRLAHKRGIKRFTETRKGNYVGEVIELEGLRKDDSEFPLQLTVATWGADEKIFFLGIIRDITEARQAKELSDALASINNSLTSSLEFSKIMKIVALGAAKAIGSESDALLVRDEKGWKVKCVYGLPKSYVGTVLAGKKARHLILVASTKKPLLVKDANTDDRADSELMRELGIGSLLAVPLFIKDVVEAILVFHYSYPTTFSQAQLDFASKLATSMSLALENSKAYQAEREIADTLQDAMLALPDKIEGIDFGSLYRSATEVAAVGGDFFDLFELEHGKVGIVVGDVSGKGLASSSLTSIAKNTIRAYAHHEDSPALVLEKTNDIIKRASSKDDFVTIFFGILDIKTGMLTYSSGGHPPPILKRADSSTFFLKASSPLLGVIGALDFFDEQEIIYADDLLFCYTDGLIEAKCGYELYGDDRLLALVKKIEKKSVQEIPEMIVKEVLSFCQHKLIDDVVLLTLKRT</sequence>
<accession>A0A0F9RX32</accession>
<dbReference type="AlphaFoldDB" id="A0A0F9RX32"/>
<dbReference type="Pfam" id="PF01590">
    <property type="entry name" value="GAF"/>
    <property type="match status" value="1"/>
</dbReference>
<dbReference type="PANTHER" id="PTHR43156:SF2">
    <property type="entry name" value="STAGE II SPORULATION PROTEIN E"/>
    <property type="match status" value="1"/>
</dbReference>
<comment type="caution">
    <text evidence="3">The sequence shown here is derived from an EMBL/GenBank/DDBJ whole genome shotgun (WGS) entry which is preliminary data.</text>
</comment>
<dbReference type="InterPro" id="IPR003018">
    <property type="entry name" value="GAF"/>
</dbReference>
<dbReference type="NCBIfam" id="TIGR00229">
    <property type="entry name" value="sensory_box"/>
    <property type="match status" value="1"/>
</dbReference>
<protein>
    <recommendedName>
        <fullName evidence="2">PAS domain-containing protein</fullName>
    </recommendedName>
</protein>
<dbReference type="SMART" id="SM00091">
    <property type="entry name" value="PAS"/>
    <property type="match status" value="1"/>
</dbReference>
<dbReference type="Gene3D" id="3.30.450.40">
    <property type="match status" value="1"/>
</dbReference>
<dbReference type="Gene3D" id="3.30.450.20">
    <property type="entry name" value="PAS domain"/>
    <property type="match status" value="1"/>
</dbReference>
<evidence type="ECO:0000256" key="1">
    <source>
        <dbReference type="ARBA" id="ARBA00022801"/>
    </source>
</evidence>
<dbReference type="InterPro" id="IPR001610">
    <property type="entry name" value="PAC"/>
</dbReference>
<dbReference type="PANTHER" id="PTHR43156">
    <property type="entry name" value="STAGE II SPORULATION PROTEIN E-RELATED"/>
    <property type="match status" value="1"/>
</dbReference>
<feature type="domain" description="PAS" evidence="2">
    <location>
        <begin position="24"/>
        <end position="94"/>
    </location>
</feature>
<proteinExistence type="predicted"/>
<dbReference type="SMART" id="SM00086">
    <property type="entry name" value="PAC"/>
    <property type="match status" value="1"/>
</dbReference>
<organism evidence="3">
    <name type="scientific">marine sediment metagenome</name>
    <dbReference type="NCBI Taxonomy" id="412755"/>
    <lineage>
        <taxon>unclassified sequences</taxon>
        <taxon>metagenomes</taxon>
        <taxon>ecological metagenomes</taxon>
    </lineage>
</organism>
<dbReference type="InterPro" id="IPR000014">
    <property type="entry name" value="PAS"/>
</dbReference>
<dbReference type="SUPFAM" id="SSF55781">
    <property type="entry name" value="GAF domain-like"/>
    <property type="match status" value="1"/>
</dbReference>
<dbReference type="Pfam" id="PF07228">
    <property type="entry name" value="SpoIIE"/>
    <property type="match status" value="1"/>
</dbReference>
<dbReference type="EMBL" id="LAZR01002483">
    <property type="protein sequence ID" value="KKN29506.1"/>
    <property type="molecule type" value="Genomic_DNA"/>
</dbReference>
<dbReference type="SUPFAM" id="SSF55785">
    <property type="entry name" value="PYP-like sensor domain (PAS domain)"/>
    <property type="match status" value="1"/>
</dbReference>
<dbReference type="GO" id="GO:0016791">
    <property type="term" value="F:phosphatase activity"/>
    <property type="evidence" value="ECO:0007669"/>
    <property type="project" value="TreeGrafter"/>
</dbReference>